<dbReference type="RefSeq" id="WP_184471242.1">
    <property type="nucleotide sequence ID" value="NZ_JACIFY010000011.1"/>
</dbReference>
<dbReference type="Proteomes" id="UP000540909">
    <property type="component" value="Unassembled WGS sequence"/>
</dbReference>
<dbReference type="EMBL" id="JACIFY010000011">
    <property type="protein sequence ID" value="MBB4236660.1"/>
    <property type="molecule type" value="Genomic_DNA"/>
</dbReference>
<protein>
    <submittedName>
        <fullName evidence="1">Uncharacterized protein</fullName>
    </submittedName>
</protein>
<sequence length="97" mass="10504">MVSVVVPNSERQLTRAIASVESALERFGPLTEIQRQRLGFVLVEKVRAAVVAREADRFRAHGLPEVDAKLIELALGAAIETVVSEIFGVPRAPTAVN</sequence>
<organism evidence="1 2">
    <name type="scientific">Rhizobium esperanzae</name>
    <dbReference type="NCBI Taxonomy" id="1967781"/>
    <lineage>
        <taxon>Bacteria</taxon>
        <taxon>Pseudomonadati</taxon>
        <taxon>Pseudomonadota</taxon>
        <taxon>Alphaproteobacteria</taxon>
        <taxon>Hyphomicrobiales</taxon>
        <taxon>Rhizobiaceae</taxon>
        <taxon>Rhizobium/Agrobacterium group</taxon>
        <taxon>Rhizobium</taxon>
    </lineage>
</organism>
<evidence type="ECO:0000313" key="1">
    <source>
        <dbReference type="EMBL" id="MBB4236660.1"/>
    </source>
</evidence>
<reference evidence="1 2" key="1">
    <citation type="submission" date="2020-08" db="EMBL/GenBank/DDBJ databases">
        <title>Genomic Encyclopedia of Type Strains, Phase IV (KMG-V): Genome sequencing to study the core and pangenomes of soil and plant-associated prokaryotes.</title>
        <authorList>
            <person name="Whitman W."/>
        </authorList>
    </citation>
    <scope>NUCLEOTIDE SEQUENCE [LARGE SCALE GENOMIC DNA]</scope>
    <source>
        <strain evidence="1 2">SEMIA 4089</strain>
    </source>
</reference>
<gene>
    <name evidence="1" type="ORF">GGD57_003250</name>
</gene>
<proteinExistence type="predicted"/>
<dbReference type="AlphaFoldDB" id="A0A7W6R4I2"/>
<evidence type="ECO:0000313" key="2">
    <source>
        <dbReference type="Proteomes" id="UP000540909"/>
    </source>
</evidence>
<comment type="caution">
    <text evidence="1">The sequence shown here is derived from an EMBL/GenBank/DDBJ whole genome shotgun (WGS) entry which is preliminary data.</text>
</comment>
<name>A0A7W6R4I2_9HYPH</name>
<accession>A0A7W6R4I2</accession>